<comment type="caution">
    <text evidence="4">The sequence shown here is derived from an EMBL/GenBank/DDBJ whole genome shotgun (WGS) entry which is preliminary data.</text>
</comment>
<proteinExistence type="predicted"/>
<dbReference type="Pfam" id="PF24481">
    <property type="entry name" value="CT398_CC"/>
    <property type="match status" value="1"/>
</dbReference>
<reference evidence="4 5" key="1">
    <citation type="submission" date="2024-02" db="EMBL/GenBank/DDBJ databases">
        <title>Characterization of antibiotic resistant novel bacterial strains and their environmental applications.</title>
        <authorList>
            <person name="Manzoor S."/>
            <person name="Abbas S."/>
            <person name="Arshad M."/>
            <person name="Li W.J."/>
            <person name="Ahmed I."/>
        </authorList>
    </citation>
    <scope>NUCLEOTIDE SEQUENCE [LARGE SCALE GENOMIC DNA]</scope>
    <source>
        <strain evidence="4 5">KACC 15558</strain>
    </source>
</reference>
<dbReference type="InterPro" id="IPR056003">
    <property type="entry name" value="CT398_CC_hairpin"/>
</dbReference>
<dbReference type="EMBL" id="BAABNP010000003">
    <property type="protein sequence ID" value="GAA5339982.1"/>
    <property type="molecule type" value="Genomic_DNA"/>
</dbReference>
<feature type="domain" description="CT398-like coiled coil hairpin" evidence="3">
    <location>
        <begin position="55"/>
        <end position="228"/>
    </location>
</feature>
<feature type="coiled-coil region" evidence="1">
    <location>
        <begin position="93"/>
        <end position="180"/>
    </location>
</feature>
<evidence type="ECO:0000313" key="4">
    <source>
        <dbReference type="EMBL" id="GAA5339982.1"/>
    </source>
</evidence>
<dbReference type="Gene3D" id="1.10.287.1490">
    <property type="match status" value="1"/>
</dbReference>
<gene>
    <name evidence="4" type="ORF">KACC15558_10220</name>
</gene>
<dbReference type="Proteomes" id="UP001498935">
    <property type="component" value="Unassembled WGS sequence"/>
</dbReference>
<keyword evidence="1" id="KW-0175">Coiled coil</keyword>
<evidence type="ECO:0000256" key="2">
    <source>
        <dbReference type="SAM" id="MobiDB-lite"/>
    </source>
</evidence>
<name>A0ABP9TYN6_9MICO</name>
<feature type="region of interest" description="Disordered" evidence="2">
    <location>
        <begin position="1"/>
        <end position="35"/>
    </location>
</feature>
<evidence type="ECO:0000256" key="1">
    <source>
        <dbReference type="SAM" id="Coils"/>
    </source>
</evidence>
<keyword evidence="5" id="KW-1185">Reference proteome</keyword>
<accession>A0ABP9TYN6</accession>
<protein>
    <recommendedName>
        <fullName evidence="3">CT398-like coiled coil hairpin domain-containing protein</fullName>
    </recommendedName>
</protein>
<evidence type="ECO:0000313" key="5">
    <source>
        <dbReference type="Proteomes" id="UP001498935"/>
    </source>
</evidence>
<feature type="compositionally biased region" description="Low complexity" evidence="2">
    <location>
        <begin position="1"/>
        <end position="14"/>
    </location>
</feature>
<organism evidence="4 5">
    <name type="scientific">Brevibacterium ammoniilyticum</name>
    <dbReference type="NCBI Taxonomy" id="1046555"/>
    <lineage>
        <taxon>Bacteria</taxon>
        <taxon>Bacillati</taxon>
        <taxon>Actinomycetota</taxon>
        <taxon>Actinomycetes</taxon>
        <taxon>Micrococcales</taxon>
        <taxon>Brevibacteriaceae</taxon>
        <taxon>Brevibacterium</taxon>
    </lineage>
</organism>
<evidence type="ECO:0000259" key="3">
    <source>
        <dbReference type="Pfam" id="PF24481"/>
    </source>
</evidence>
<sequence>MPSTPRSPTAGSPSPSSPPPSTPIPGSNATERDPTMILTDAQRSTLLELIDLTARSRALRHEHDHPADAPKLQELIGRHKALGEEKSSVAEVIAGLETENAELSAAIEKQNAQIAKKTAELNDGTGLTSRDLVHLQEEIAAHEGKVAELEETELESMERLETAQTELAGVEASISEVTAEGKTVQTGIKDRKAALAGELDELGSQESQLKADLPPDLVRRFEGNVAQGGPGAAVLTGPNCQACGQEISGMTWHAWLAEDVNEVHACEECEAVLLRRS</sequence>